<dbReference type="HOGENOM" id="CLU_2708694_0_0_1"/>
<name>A0A0D3FII4_9ORYZ</name>
<proteinExistence type="predicted"/>
<sequence>MGSNEPSLLVIPEIPLTLATACCILCTLAFSHATVAYVQLNVEASHETKVVSTLKYEADEADKKGLHLLGEEE</sequence>
<keyword evidence="2" id="KW-1185">Reference proteome</keyword>
<dbReference type="PaxDb" id="65489-OBART03G17430.1"/>
<organism evidence="1">
    <name type="scientific">Oryza barthii</name>
    <dbReference type="NCBI Taxonomy" id="65489"/>
    <lineage>
        <taxon>Eukaryota</taxon>
        <taxon>Viridiplantae</taxon>
        <taxon>Streptophyta</taxon>
        <taxon>Embryophyta</taxon>
        <taxon>Tracheophyta</taxon>
        <taxon>Spermatophyta</taxon>
        <taxon>Magnoliopsida</taxon>
        <taxon>Liliopsida</taxon>
        <taxon>Poales</taxon>
        <taxon>Poaceae</taxon>
        <taxon>BOP clade</taxon>
        <taxon>Oryzoideae</taxon>
        <taxon>Oryzeae</taxon>
        <taxon>Oryzinae</taxon>
        <taxon>Oryza</taxon>
    </lineage>
</organism>
<evidence type="ECO:0000313" key="2">
    <source>
        <dbReference type="Proteomes" id="UP000026960"/>
    </source>
</evidence>
<dbReference type="Proteomes" id="UP000026960">
    <property type="component" value="Chromosome 3"/>
</dbReference>
<reference evidence="1" key="2">
    <citation type="submission" date="2015-03" db="UniProtKB">
        <authorList>
            <consortium name="EnsemblPlants"/>
        </authorList>
    </citation>
    <scope>IDENTIFICATION</scope>
</reference>
<dbReference type="Gramene" id="OBART03G17430.1">
    <property type="protein sequence ID" value="OBART03G17430.1"/>
    <property type="gene ID" value="OBART03G17430"/>
</dbReference>
<dbReference type="AlphaFoldDB" id="A0A0D3FII4"/>
<evidence type="ECO:0000313" key="1">
    <source>
        <dbReference type="EnsemblPlants" id="OBART03G17430.1"/>
    </source>
</evidence>
<accession>A0A0D3FII4</accession>
<reference evidence="1" key="1">
    <citation type="journal article" date="2009" name="Rice">
        <title>De Novo Next Generation Sequencing of Plant Genomes.</title>
        <authorList>
            <person name="Rounsley S."/>
            <person name="Marri P.R."/>
            <person name="Yu Y."/>
            <person name="He R."/>
            <person name="Sisneros N."/>
            <person name="Goicoechea J.L."/>
            <person name="Lee S.J."/>
            <person name="Angelova A."/>
            <person name="Kudrna D."/>
            <person name="Luo M."/>
            <person name="Affourtit J."/>
            <person name="Desany B."/>
            <person name="Knight J."/>
            <person name="Niazi F."/>
            <person name="Egholm M."/>
            <person name="Wing R.A."/>
        </authorList>
    </citation>
    <scope>NUCLEOTIDE SEQUENCE [LARGE SCALE GENOMIC DNA]</scope>
    <source>
        <strain evidence="1">cv. IRGC 105608</strain>
    </source>
</reference>
<dbReference type="EnsemblPlants" id="OBART03G17430.1">
    <property type="protein sequence ID" value="OBART03G17430.1"/>
    <property type="gene ID" value="OBART03G17430"/>
</dbReference>
<protein>
    <submittedName>
        <fullName evidence="1">Uncharacterized protein</fullName>
    </submittedName>
</protein>